<dbReference type="InterPro" id="IPR011043">
    <property type="entry name" value="Gal_Oxase/kelch_b-propeller"/>
</dbReference>
<dbReference type="InterPro" id="IPR015915">
    <property type="entry name" value="Kelch-typ_b-propeller"/>
</dbReference>
<gene>
    <name evidence="5" type="ORF">JMJ35_010188</name>
</gene>
<reference evidence="5" key="1">
    <citation type="submission" date="2023-03" db="EMBL/GenBank/DDBJ databases">
        <title>Complete genome of Cladonia borealis.</title>
        <authorList>
            <person name="Park H."/>
        </authorList>
    </citation>
    <scope>NUCLEOTIDE SEQUENCE</scope>
    <source>
        <strain evidence="5">ANT050790</strain>
    </source>
</reference>
<evidence type="ECO:0008006" key="7">
    <source>
        <dbReference type="Google" id="ProtNLM"/>
    </source>
</evidence>
<dbReference type="EMBL" id="JAFEKC020000024">
    <property type="protein sequence ID" value="KAK0507150.1"/>
    <property type="molecule type" value="Genomic_DNA"/>
</dbReference>
<organism evidence="5 6">
    <name type="scientific">Cladonia borealis</name>
    <dbReference type="NCBI Taxonomy" id="184061"/>
    <lineage>
        <taxon>Eukaryota</taxon>
        <taxon>Fungi</taxon>
        <taxon>Dikarya</taxon>
        <taxon>Ascomycota</taxon>
        <taxon>Pezizomycotina</taxon>
        <taxon>Lecanoromycetes</taxon>
        <taxon>OSLEUM clade</taxon>
        <taxon>Lecanoromycetidae</taxon>
        <taxon>Lecanorales</taxon>
        <taxon>Lecanorineae</taxon>
        <taxon>Cladoniaceae</taxon>
        <taxon>Cladonia</taxon>
    </lineage>
</organism>
<sequence>MGLCSRLRALKVAGDLVSRQQKRQEASSCSPIGQSSSGFFHHRGFHSSVVLGTYLWIHGGEIGTWNCTGNGFGSWSETTRGNVTNSPSYNTYSIDLSSPWTNATAELTSTLSEAPALVAQALWVDPSGTSFYAFDGGISYSVPLPERPPPPPSELWQFIPSGKSGDWSLISPPASSNFTTLIRGYQGTYTYGAGLGFALGGLENAATNEAIDVNSGLSFQIPGMVMYNITSQDWYNVSTSGYSQSGGSVNGAAQFVPCFGPAGLLFVFGGSVANEVFPGTDGVSMFDPISQQWSSQEVSGAKPSSVLSPCVVGAQGDNNTYEIFLYGGLAEDTSGTVAQGAVYVLSLPAFNWQKQNITPEYGRWLHSCNVIGNRQMVSIGGLVTDMSLQVTNKGPESNGSNSLPDPWTQGLGIFDLTAMEWKEGYDPAAAPYVTPDAVKAYYERNGRNPASWSSNVVQAWFTEATSDHTDSSSPPSTPHPGSSKPQPGSSTPQSDSLAPQLGSPTLQSGSSTPQPGSSILQSGSSTPQSGLLSSPRSSENNIGAIAGETVGGAAALALVTLLALFFLRRHRRKCRLAIPPSDTESRKPELDDNGINSIAGVFHPLAELQGINDPIEMPGVSYPLAELPGIDDPIEMPSVIYPLAELPGIDDPIEMPGVSYTLAEMQGIKDPVELPVEKASPTELPS</sequence>
<dbReference type="Gene3D" id="2.120.10.80">
    <property type="entry name" value="Kelch-type beta propeller"/>
    <property type="match status" value="1"/>
</dbReference>
<protein>
    <recommendedName>
        <fullName evidence="7">Kelch repeat protein</fullName>
    </recommendedName>
</protein>
<evidence type="ECO:0000313" key="6">
    <source>
        <dbReference type="Proteomes" id="UP001166286"/>
    </source>
</evidence>
<comment type="caution">
    <text evidence="5">The sequence shown here is derived from an EMBL/GenBank/DDBJ whole genome shotgun (WGS) entry which is preliminary data.</text>
</comment>
<dbReference type="Proteomes" id="UP001166286">
    <property type="component" value="Unassembled WGS sequence"/>
</dbReference>
<dbReference type="GO" id="GO:0019760">
    <property type="term" value="P:glucosinolate metabolic process"/>
    <property type="evidence" value="ECO:0007669"/>
    <property type="project" value="UniProtKB-ARBA"/>
</dbReference>
<evidence type="ECO:0000256" key="4">
    <source>
        <dbReference type="SAM" id="Phobius"/>
    </source>
</evidence>
<feature type="compositionally biased region" description="Low complexity" evidence="3">
    <location>
        <begin position="471"/>
        <end position="483"/>
    </location>
</feature>
<evidence type="ECO:0000313" key="5">
    <source>
        <dbReference type="EMBL" id="KAK0507150.1"/>
    </source>
</evidence>
<keyword evidence="1" id="KW-0677">Repeat</keyword>
<accession>A0AA39V5Z3</accession>
<keyword evidence="6" id="KW-1185">Reference proteome</keyword>
<evidence type="ECO:0000256" key="3">
    <source>
        <dbReference type="SAM" id="MobiDB-lite"/>
    </source>
</evidence>
<proteinExistence type="predicted"/>
<evidence type="ECO:0000256" key="1">
    <source>
        <dbReference type="ARBA" id="ARBA00022737"/>
    </source>
</evidence>
<keyword evidence="4" id="KW-1133">Transmembrane helix</keyword>
<dbReference type="PANTHER" id="PTHR47435:SF4">
    <property type="entry name" value="KELCH REPEAT PROTEIN (AFU_ORTHOLOGUE AFUA_5G12780)"/>
    <property type="match status" value="1"/>
</dbReference>
<evidence type="ECO:0000256" key="2">
    <source>
        <dbReference type="ARBA" id="ARBA00023004"/>
    </source>
</evidence>
<keyword evidence="4" id="KW-0472">Membrane</keyword>
<dbReference type="AlphaFoldDB" id="A0AA39V5Z3"/>
<feature type="compositionally biased region" description="Polar residues" evidence="3">
    <location>
        <begin position="484"/>
        <end position="506"/>
    </location>
</feature>
<dbReference type="SUPFAM" id="SSF50965">
    <property type="entry name" value="Galactose oxidase, central domain"/>
    <property type="match status" value="1"/>
</dbReference>
<feature type="compositionally biased region" description="Polar residues" evidence="3">
    <location>
        <begin position="519"/>
        <end position="537"/>
    </location>
</feature>
<feature type="compositionally biased region" description="Low complexity" evidence="3">
    <location>
        <begin position="507"/>
        <end position="518"/>
    </location>
</feature>
<name>A0AA39V5Z3_9LECA</name>
<keyword evidence="2" id="KW-0408">Iron</keyword>
<keyword evidence="4" id="KW-0812">Transmembrane</keyword>
<feature type="transmembrane region" description="Helical" evidence="4">
    <location>
        <begin position="542"/>
        <end position="567"/>
    </location>
</feature>
<dbReference type="PANTHER" id="PTHR47435">
    <property type="entry name" value="KELCH REPEAT PROTEIN (AFU_ORTHOLOGUE AFUA_5G12780)"/>
    <property type="match status" value="1"/>
</dbReference>
<feature type="region of interest" description="Disordered" evidence="3">
    <location>
        <begin position="464"/>
        <end position="537"/>
    </location>
</feature>